<evidence type="ECO:0008006" key="5">
    <source>
        <dbReference type="Google" id="ProtNLM"/>
    </source>
</evidence>
<organism evidence="3 4">
    <name type="scientific">endosymbiont of Escarpia spicata</name>
    <dbReference type="NCBI Taxonomy" id="2200908"/>
    <lineage>
        <taxon>Bacteria</taxon>
        <taxon>Pseudomonadati</taxon>
        <taxon>Pseudomonadota</taxon>
        <taxon>Gammaproteobacteria</taxon>
        <taxon>sulfur-oxidizing symbionts</taxon>
    </lineage>
</organism>
<evidence type="ECO:0000256" key="2">
    <source>
        <dbReference type="SAM" id="SignalP"/>
    </source>
</evidence>
<gene>
    <name evidence="3" type="ORF">DIZ78_00050</name>
</gene>
<sequence length="117" mass="13604">MKSLKTLIVAVASVLICNPVLADEKALKQRISDLENRVTALEQIMEETGSKNRWKDPILWQRIKKEMSSDDTRKLLGKPGRVEEQIFTTWYYHPTSKLHSYVWFDEGKVLGWEAPNE</sequence>
<proteinExistence type="predicted"/>
<dbReference type="Proteomes" id="UP000254771">
    <property type="component" value="Unassembled WGS sequence"/>
</dbReference>
<feature type="signal peptide" evidence="2">
    <location>
        <begin position="1"/>
        <end position="22"/>
    </location>
</feature>
<comment type="caution">
    <text evidence="3">The sequence shown here is derived from an EMBL/GenBank/DDBJ whole genome shotgun (WGS) entry which is preliminary data.</text>
</comment>
<keyword evidence="4" id="KW-1185">Reference proteome</keyword>
<evidence type="ECO:0000313" key="4">
    <source>
        <dbReference type="Proteomes" id="UP000254771"/>
    </source>
</evidence>
<protein>
    <recommendedName>
        <fullName evidence="5">Lipoprotein SmpA/OmlA domain-containing protein</fullName>
    </recommendedName>
</protein>
<evidence type="ECO:0000256" key="1">
    <source>
        <dbReference type="SAM" id="Coils"/>
    </source>
</evidence>
<dbReference type="EMBL" id="QFXE01000001">
    <property type="protein sequence ID" value="RDH88373.1"/>
    <property type="molecule type" value="Genomic_DNA"/>
</dbReference>
<dbReference type="AlphaFoldDB" id="A0A370DUT8"/>
<name>A0A370DUT8_9GAMM</name>
<keyword evidence="1" id="KW-0175">Coiled coil</keyword>
<feature type="coiled-coil region" evidence="1">
    <location>
        <begin position="24"/>
        <end position="51"/>
    </location>
</feature>
<keyword evidence="2" id="KW-0732">Signal</keyword>
<evidence type="ECO:0000313" key="3">
    <source>
        <dbReference type="EMBL" id="RDH88373.1"/>
    </source>
</evidence>
<feature type="chain" id="PRO_5017018090" description="Lipoprotein SmpA/OmlA domain-containing protein" evidence="2">
    <location>
        <begin position="23"/>
        <end position="117"/>
    </location>
</feature>
<accession>A0A370DUT8</accession>
<reference evidence="3 4" key="1">
    <citation type="journal article" date="2018" name="ISME J.">
        <title>Endosymbiont genomes yield clues of tubeworm success.</title>
        <authorList>
            <person name="Li Y."/>
            <person name="Liles M.R."/>
            <person name="Halanych K.M."/>
        </authorList>
    </citation>
    <scope>NUCLEOTIDE SEQUENCE [LARGE SCALE GENOMIC DNA]</scope>
    <source>
        <strain evidence="3">A1462</strain>
    </source>
</reference>